<name>A0A512DNT3_9PROT</name>
<evidence type="ECO:0000256" key="2">
    <source>
        <dbReference type="SAM" id="MobiDB-lite"/>
    </source>
</evidence>
<gene>
    <name evidence="4" type="primary">xylR</name>
    <name evidence="4" type="ORF">SAE02_19580</name>
</gene>
<accession>A0A512DNT3</accession>
<reference evidence="4 5" key="1">
    <citation type="submission" date="2019-07" db="EMBL/GenBank/DDBJ databases">
        <title>Whole genome shotgun sequence of Skermanella aerolata NBRC 106429.</title>
        <authorList>
            <person name="Hosoyama A."/>
            <person name="Uohara A."/>
            <person name="Ohji S."/>
            <person name="Ichikawa N."/>
        </authorList>
    </citation>
    <scope>NUCLEOTIDE SEQUENCE [LARGE SCALE GENOMIC DNA]</scope>
    <source>
        <strain evidence="4 5">NBRC 106429</strain>
    </source>
</reference>
<comment type="caution">
    <text evidence="4">The sequence shown here is derived from an EMBL/GenBank/DDBJ whole genome shotgun (WGS) entry which is preliminary data.</text>
</comment>
<dbReference type="Pfam" id="PF00480">
    <property type="entry name" value="ROK"/>
    <property type="match status" value="1"/>
</dbReference>
<comment type="similarity">
    <text evidence="1">Belongs to the ROK (NagC/XylR) family.</text>
</comment>
<keyword evidence="4" id="KW-0418">Kinase</keyword>
<dbReference type="Gene3D" id="1.10.10.10">
    <property type="entry name" value="Winged helix-like DNA-binding domain superfamily/Winged helix DNA-binding domain"/>
    <property type="match status" value="1"/>
</dbReference>
<dbReference type="AlphaFoldDB" id="A0A512DNT3"/>
<dbReference type="InterPro" id="IPR036388">
    <property type="entry name" value="WH-like_DNA-bd_sf"/>
</dbReference>
<evidence type="ECO:0000313" key="4">
    <source>
        <dbReference type="EMBL" id="GEO37810.1"/>
    </source>
</evidence>
<feature type="domain" description="HTH marR-type" evidence="3">
    <location>
        <begin position="24"/>
        <end position="71"/>
    </location>
</feature>
<dbReference type="InterPro" id="IPR036390">
    <property type="entry name" value="WH_DNA-bd_sf"/>
</dbReference>
<feature type="region of interest" description="Disordered" evidence="2">
    <location>
        <begin position="1"/>
        <end position="23"/>
    </location>
</feature>
<evidence type="ECO:0000313" key="5">
    <source>
        <dbReference type="Proteomes" id="UP000321523"/>
    </source>
</evidence>
<protein>
    <submittedName>
        <fullName evidence="4">Sugar kinase</fullName>
    </submittedName>
</protein>
<keyword evidence="4" id="KW-0808">Transferase</keyword>
<evidence type="ECO:0000256" key="1">
    <source>
        <dbReference type="ARBA" id="ARBA00006479"/>
    </source>
</evidence>
<dbReference type="PANTHER" id="PTHR18964:SF149">
    <property type="entry name" value="BIFUNCTIONAL UDP-N-ACETYLGLUCOSAMINE 2-EPIMERASE_N-ACETYLMANNOSAMINE KINASE"/>
    <property type="match status" value="1"/>
</dbReference>
<proteinExistence type="inferred from homology"/>
<sequence>MRSASSQATGNAAIGSNPERNRTHNRRVVLETVWLHGPIGRAEIARMAHLTAQAVSNIVDELAADGLLIRQGRRRAGRGQPPVQFAVNPDGGATVGVELAADGLVTVLVDLAGQLRAQRRIKLTDTAPDSLVPLVAAEVARIREMPDGGVAPVLGVGVVMPGPFEIEGLSSVGPTTLPGWSGIDAATVLTAATGLPVVVENDATAAAVGERLHGAGKSLRDFCLVYFGVGLGLGIVSEGRPFRGAFGNAGEVGHVMVVPDGLPCPCGNRGCLERYASLHALDERLAASGLDAGRRADLDALVRSGHPELTAWTRDAAAKLAPMIAMLENLFDPESIILGGSLPVALLDALIEAMHPLPISVASRRQRSLPRVLAGATGRLTAALGAAALPLLETLAPRLDRARLSETEVPPAIAEKEDTLAD</sequence>
<feature type="compositionally biased region" description="Polar residues" evidence="2">
    <location>
        <begin position="1"/>
        <end position="10"/>
    </location>
</feature>
<dbReference type="EMBL" id="BJYZ01000007">
    <property type="protein sequence ID" value="GEO37810.1"/>
    <property type="molecule type" value="Genomic_DNA"/>
</dbReference>
<dbReference type="InterPro" id="IPR000600">
    <property type="entry name" value="ROK"/>
</dbReference>
<dbReference type="GO" id="GO:0016301">
    <property type="term" value="F:kinase activity"/>
    <property type="evidence" value="ECO:0007669"/>
    <property type="project" value="UniProtKB-KW"/>
</dbReference>
<dbReference type="Gene3D" id="3.30.420.40">
    <property type="match status" value="2"/>
</dbReference>
<dbReference type="InterPro" id="IPR000835">
    <property type="entry name" value="HTH_MarR-typ"/>
</dbReference>
<dbReference type="InterPro" id="IPR043129">
    <property type="entry name" value="ATPase_NBD"/>
</dbReference>
<dbReference type="Pfam" id="PF01047">
    <property type="entry name" value="MarR"/>
    <property type="match status" value="1"/>
</dbReference>
<dbReference type="Proteomes" id="UP000321523">
    <property type="component" value="Unassembled WGS sequence"/>
</dbReference>
<keyword evidence="5" id="KW-1185">Reference proteome</keyword>
<organism evidence="4 5">
    <name type="scientific">Skermanella aerolata</name>
    <dbReference type="NCBI Taxonomy" id="393310"/>
    <lineage>
        <taxon>Bacteria</taxon>
        <taxon>Pseudomonadati</taxon>
        <taxon>Pseudomonadota</taxon>
        <taxon>Alphaproteobacteria</taxon>
        <taxon>Rhodospirillales</taxon>
        <taxon>Azospirillaceae</taxon>
        <taxon>Skermanella</taxon>
    </lineage>
</organism>
<dbReference type="SUPFAM" id="SSF46785">
    <property type="entry name" value="Winged helix' DNA-binding domain"/>
    <property type="match status" value="1"/>
</dbReference>
<evidence type="ECO:0000259" key="3">
    <source>
        <dbReference type="Pfam" id="PF01047"/>
    </source>
</evidence>
<dbReference type="SUPFAM" id="SSF53067">
    <property type="entry name" value="Actin-like ATPase domain"/>
    <property type="match status" value="1"/>
</dbReference>
<dbReference type="GO" id="GO:0003700">
    <property type="term" value="F:DNA-binding transcription factor activity"/>
    <property type="evidence" value="ECO:0007669"/>
    <property type="project" value="InterPro"/>
</dbReference>
<dbReference type="PANTHER" id="PTHR18964">
    <property type="entry name" value="ROK (REPRESSOR, ORF, KINASE) FAMILY"/>
    <property type="match status" value="1"/>
</dbReference>